<dbReference type="PROSITE" id="PS51194">
    <property type="entry name" value="HELICASE_CTER"/>
    <property type="match status" value="1"/>
</dbReference>
<dbReference type="InterPro" id="IPR033454">
    <property type="entry name" value="RecG_wedge"/>
</dbReference>
<accession>A0A523RZY7</accession>
<evidence type="ECO:0000256" key="14">
    <source>
        <dbReference type="ARBA" id="ARBA00048988"/>
    </source>
</evidence>
<dbReference type="CDD" id="cd17992">
    <property type="entry name" value="DEXHc_RecG"/>
    <property type="match status" value="1"/>
</dbReference>
<keyword evidence="3 15" id="KW-0547">Nucleotide-binding</keyword>
<evidence type="ECO:0000256" key="10">
    <source>
        <dbReference type="ARBA" id="ARBA00023204"/>
    </source>
</evidence>
<evidence type="ECO:0000256" key="11">
    <source>
        <dbReference type="ARBA" id="ARBA00023235"/>
    </source>
</evidence>
<evidence type="ECO:0000256" key="1">
    <source>
        <dbReference type="ARBA" id="ARBA00007504"/>
    </source>
</evidence>
<dbReference type="NCBIfam" id="NF008168">
    <property type="entry name" value="PRK10917.2-2"/>
    <property type="match status" value="1"/>
</dbReference>
<dbReference type="EMBL" id="SOKJ01000160">
    <property type="protein sequence ID" value="TET11340.1"/>
    <property type="molecule type" value="Genomic_DNA"/>
</dbReference>
<evidence type="ECO:0000256" key="7">
    <source>
        <dbReference type="ARBA" id="ARBA00022840"/>
    </source>
</evidence>
<evidence type="ECO:0000313" key="18">
    <source>
        <dbReference type="EMBL" id="TET11340.1"/>
    </source>
</evidence>
<dbReference type="NCBIfam" id="NF008165">
    <property type="entry name" value="PRK10917.1-3"/>
    <property type="match status" value="1"/>
</dbReference>
<dbReference type="InterPro" id="IPR004609">
    <property type="entry name" value="ATP-dep_DNA_helicase_RecG"/>
</dbReference>
<dbReference type="Pfam" id="PF00270">
    <property type="entry name" value="DEAD"/>
    <property type="match status" value="1"/>
</dbReference>
<comment type="caution">
    <text evidence="18">The sequence shown here is derived from an EMBL/GenBank/DDBJ whole genome shotgun (WGS) entry which is preliminary data.</text>
</comment>
<dbReference type="PANTHER" id="PTHR47964">
    <property type="entry name" value="ATP-DEPENDENT DNA HELICASE HOMOLOG RECG, CHLOROPLASTIC"/>
    <property type="match status" value="1"/>
</dbReference>
<keyword evidence="8" id="KW-0238">DNA-binding</keyword>
<feature type="domain" description="Helicase ATP-binding" evidence="16">
    <location>
        <begin position="279"/>
        <end position="440"/>
    </location>
</feature>
<dbReference type="InterPro" id="IPR045562">
    <property type="entry name" value="RecG_dom3_C"/>
</dbReference>
<dbReference type="InterPro" id="IPR012340">
    <property type="entry name" value="NA-bd_OB-fold"/>
</dbReference>
<dbReference type="Gene3D" id="3.40.50.300">
    <property type="entry name" value="P-loop containing nucleotide triphosphate hydrolases"/>
    <property type="match status" value="2"/>
</dbReference>
<protein>
    <recommendedName>
        <fullName evidence="2 15">ATP-dependent DNA helicase RecG</fullName>
        <ecNumber evidence="13 15">5.6.2.4</ecNumber>
    </recommendedName>
</protein>
<gene>
    <name evidence="18" type="primary">recG</name>
    <name evidence="18" type="ORF">E3J84_03000</name>
</gene>
<keyword evidence="6 15" id="KW-0347">Helicase</keyword>
<dbReference type="EC" id="5.6.2.4" evidence="13 15"/>
<dbReference type="Pfam" id="PF17191">
    <property type="entry name" value="RecG_wedge"/>
    <property type="match status" value="1"/>
</dbReference>
<dbReference type="Pfam" id="PF00271">
    <property type="entry name" value="Helicase_C"/>
    <property type="match status" value="1"/>
</dbReference>
<evidence type="ECO:0000256" key="6">
    <source>
        <dbReference type="ARBA" id="ARBA00022806"/>
    </source>
</evidence>
<keyword evidence="5 15" id="KW-0378">Hydrolase</keyword>
<dbReference type="InterPro" id="IPR047112">
    <property type="entry name" value="RecG/Mfd"/>
</dbReference>
<dbReference type="InterPro" id="IPR027417">
    <property type="entry name" value="P-loop_NTPase"/>
</dbReference>
<dbReference type="GO" id="GO:0005524">
    <property type="term" value="F:ATP binding"/>
    <property type="evidence" value="ECO:0007669"/>
    <property type="project" value="UniProtKB-KW"/>
</dbReference>
<comment type="function">
    <text evidence="15">Plays a critical role in recombination and DNA repair. Helps process Holliday junction intermediates to mature products by catalyzing branch migration. Has replication fork regression activity, unwinds stalled or blocked replication forks to make a HJ that can be resolved. Has a DNA unwinding activity characteristic of a DNA helicase with 3'-5' polarity.</text>
</comment>
<reference evidence="18 19" key="1">
    <citation type="submission" date="2019-03" db="EMBL/GenBank/DDBJ databases">
        <title>Metabolic potential of uncultured bacteria and archaea associated with petroleum seepage in deep-sea sediments.</title>
        <authorList>
            <person name="Dong X."/>
            <person name="Hubert C."/>
        </authorList>
    </citation>
    <scope>NUCLEOTIDE SEQUENCE [LARGE SCALE GENOMIC DNA]</scope>
    <source>
        <strain evidence="18">E44_bin7</strain>
    </source>
</reference>
<keyword evidence="4 15" id="KW-0227">DNA damage</keyword>
<dbReference type="InterPro" id="IPR001650">
    <property type="entry name" value="Helicase_C-like"/>
</dbReference>
<dbReference type="GO" id="GO:0006281">
    <property type="term" value="P:DNA repair"/>
    <property type="evidence" value="ECO:0007669"/>
    <property type="project" value="UniProtKB-UniRule"/>
</dbReference>
<dbReference type="GO" id="GO:0043138">
    <property type="term" value="F:3'-5' DNA helicase activity"/>
    <property type="evidence" value="ECO:0007669"/>
    <property type="project" value="UniProtKB-EC"/>
</dbReference>
<evidence type="ECO:0000256" key="4">
    <source>
        <dbReference type="ARBA" id="ARBA00022763"/>
    </source>
</evidence>
<dbReference type="GO" id="GO:0006310">
    <property type="term" value="P:DNA recombination"/>
    <property type="evidence" value="ECO:0007669"/>
    <property type="project" value="UniProtKB-UniRule"/>
</dbReference>
<feature type="domain" description="Helicase C-terminal" evidence="17">
    <location>
        <begin position="462"/>
        <end position="620"/>
    </location>
</feature>
<dbReference type="SMART" id="SM00490">
    <property type="entry name" value="HELICc"/>
    <property type="match status" value="1"/>
</dbReference>
<dbReference type="SUPFAM" id="SSF52540">
    <property type="entry name" value="P-loop containing nucleoside triphosphate hydrolases"/>
    <property type="match status" value="2"/>
</dbReference>
<name>A0A523RZY7_UNCAE</name>
<proteinExistence type="inferred from homology"/>
<evidence type="ECO:0000256" key="15">
    <source>
        <dbReference type="RuleBase" id="RU363016"/>
    </source>
</evidence>
<dbReference type="Pfam" id="PF19833">
    <property type="entry name" value="RecG_dom3_C"/>
    <property type="match status" value="1"/>
</dbReference>
<evidence type="ECO:0000259" key="17">
    <source>
        <dbReference type="PROSITE" id="PS51194"/>
    </source>
</evidence>
<dbReference type="SUPFAM" id="SSF50249">
    <property type="entry name" value="Nucleic acid-binding proteins"/>
    <property type="match status" value="1"/>
</dbReference>
<keyword evidence="9 15" id="KW-0233">DNA recombination</keyword>
<evidence type="ECO:0000256" key="3">
    <source>
        <dbReference type="ARBA" id="ARBA00022741"/>
    </source>
</evidence>
<evidence type="ECO:0000256" key="13">
    <source>
        <dbReference type="ARBA" id="ARBA00034808"/>
    </source>
</evidence>
<dbReference type="Gene3D" id="2.40.50.140">
    <property type="entry name" value="Nucleic acid-binding proteins"/>
    <property type="match status" value="1"/>
</dbReference>
<evidence type="ECO:0000256" key="2">
    <source>
        <dbReference type="ARBA" id="ARBA00017846"/>
    </source>
</evidence>
<organism evidence="18 19">
    <name type="scientific">Aerophobetes bacterium</name>
    <dbReference type="NCBI Taxonomy" id="2030807"/>
    <lineage>
        <taxon>Bacteria</taxon>
        <taxon>Candidatus Aerophobota</taxon>
    </lineage>
</organism>
<dbReference type="PANTHER" id="PTHR47964:SF1">
    <property type="entry name" value="ATP-DEPENDENT DNA HELICASE HOMOLOG RECG, CHLOROPLASTIC"/>
    <property type="match status" value="1"/>
</dbReference>
<evidence type="ECO:0000256" key="12">
    <source>
        <dbReference type="ARBA" id="ARBA00034617"/>
    </source>
</evidence>
<dbReference type="InterPro" id="IPR014001">
    <property type="entry name" value="Helicase_ATP-bd"/>
</dbReference>
<keyword evidence="11" id="KW-0413">Isomerase</keyword>
<comment type="catalytic activity">
    <reaction evidence="14 15">
        <text>ATP + H2O = ADP + phosphate + H(+)</text>
        <dbReference type="Rhea" id="RHEA:13065"/>
        <dbReference type="ChEBI" id="CHEBI:15377"/>
        <dbReference type="ChEBI" id="CHEBI:15378"/>
        <dbReference type="ChEBI" id="CHEBI:30616"/>
        <dbReference type="ChEBI" id="CHEBI:43474"/>
        <dbReference type="ChEBI" id="CHEBI:456216"/>
        <dbReference type="EC" id="5.6.2.4"/>
    </reaction>
</comment>
<dbReference type="Proteomes" id="UP000316360">
    <property type="component" value="Unassembled WGS sequence"/>
</dbReference>
<evidence type="ECO:0000256" key="5">
    <source>
        <dbReference type="ARBA" id="ARBA00022801"/>
    </source>
</evidence>
<dbReference type="CDD" id="cd04488">
    <property type="entry name" value="RecG_wedge_OBF"/>
    <property type="match status" value="1"/>
</dbReference>
<dbReference type="SMART" id="SM00487">
    <property type="entry name" value="DEXDc"/>
    <property type="match status" value="1"/>
</dbReference>
<dbReference type="GO" id="GO:0003677">
    <property type="term" value="F:DNA binding"/>
    <property type="evidence" value="ECO:0007669"/>
    <property type="project" value="UniProtKB-KW"/>
</dbReference>
<dbReference type="InterPro" id="IPR011545">
    <property type="entry name" value="DEAD/DEAH_box_helicase_dom"/>
</dbReference>
<evidence type="ECO:0000259" key="16">
    <source>
        <dbReference type="PROSITE" id="PS51192"/>
    </source>
</evidence>
<dbReference type="CDD" id="cd18811">
    <property type="entry name" value="SF2_C_RecG"/>
    <property type="match status" value="1"/>
</dbReference>
<dbReference type="PROSITE" id="PS51192">
    <property type="entry name" value="HELICASE_ATP_BIND_1"/>
    <property type="match status" value="1"/>
</dbReference>
<evidence type="ECO:0000256" key="9">
    <source>
        <dbReference type="ARBA" id="ARBA00023172"/>
    </source>
</evidence>
<sequence length="691" mass="79823">MPDLPNLDSSVRYAKGVGEKKAQLFRRLGISTIFDLLHHFPTHYEDRSHIVPIGHTLADKKQVIQGKILLVSQLKAGKNLSILKVAVRDTTGIIYAIWYNQEYLSQYLEKGKELLISGKVEWKFRERQIKVEDFELLTGDEEDNLHLKRIVPFYPLTEGLSHRMLRRIIKLNLEKLSPYLVDILPQEMKRHYSFVPFKEALNNIHFPESFPRQKEARRRLVFEEFFLLQSALALKRREYKKERGISFKVGDGLIKSFFHSLPYPLTSSQKRVIKEILEDMHGSQPMNRLLQGDVGSGKTIVATIALLTAIFNGYQTALMAPTEILAQQHWLNLRELLHPLNIKLALLVSDIPSREKKEILKGLKEGKIKLVIGTHALIQEEVDFYKLGAVVIDEQHRFGVMQRLSLRSKGKLPDVLVMTATPIPRTLALTSYGDLDVSIIDELPPGRRSIITRWISESRRKELYQFITQELKRGKQAYFVYPLIEESKELDLKPAQDAASHLERDIFPNFKVQLLHGRMKREEKEKIMHLFRTKKISILVSTTVIEVGIDIPNANLMVIENAERFGLAQLHQLRGRVGRGAKQSYCFLLTGKKISEEGRKRMKVMCETTDGFRIAEEDLKLRGPGEFFGTRQWGMLNLKLADLVKDAKMLYLTRKEAFQLVQKDPELKSYPRLREGIERRFPHRLELAKVG</sequence>
<keyword evidence="10 15" id="KW-0234">DNA repair</keyword>
<keyword evidence="7 15" id="KW-0067">ATP-binding</keyword>
<dbReference type="NCBIfam" id="TIGR00643">
    <property type="entry name" value="recG"/>
    <property type="match status" value="1"/>
</dbReference>
<evidence type="ECO:0000256" key="8">
    <source>
        <dbReference type="ARBA" id="ARBA00023125"/>
    </source>
</evidence>
<dbReference type="GO" id="GO:0016887">
    <property type="term" value="F:ATP hydrolysis activity"/>
    <property type="evidence" value="ECO:0007669"/>
    <property type="project" value="RHEA"/>
</dbReference>
<comment type="similarity">
    <text evidence="1 15">Belongs to the helicase family. RecG subfamily.</text>
</comment>
<dbReference type="AlphaFoldDB" id="A0A523RZY7"/>
<comment type="catalytic activity">
    <reaction evidence="12 15">
        <text>Couples ATP hydrolysis with the unwinding of duplex DNA by translocating in the 3'-5' direction.</text>
        <dbReference type="EC" id="5.6.2.4"/>
    </reaction>
</comment>
<evidence type="ECO:0000313" key="19">
    <source>
        <dbReference type="Proteomes" id="UP000316360"/>
    </source>
</evidence>